<organism evidence="1 2">
    <name type="scientific">Dermacentor silvarum</name>
    <name type="common">Tick</name>
    <dbReference type="NCBI Taxonomy" id="543639"/>
    <lineage>
        <taxon>Eukaryota</taxon>
        <taxon>Metazoa</taxon>
        <taxon>Ecdysozoa</taxon>
        <taxon>Arthropoda</taxon>
        <taxon>Chelicerata</taxon>
        <taxon>Arachnida</taxon>
        <taxon>Acari</taxon>
        <taxon>Parasitiformes</taxon>
        <taxon>Ixodida</taxon>
        <taxon>Ixodoidea</taxon>
        <taxon>Ixodidae</taxon>
        <taxon>Rhipicephalinae</taxon>
        <taxon>Dermacentor</taxon>
    </lineage>
</organism>
<comment type="caution">
    <text evidence="1">The sequence shown here is derived from an EMBL/GenBank/DDBJ whole genome shotgun (WGS) entry which is preliminary data.</text>
</comment>
<evidence type="ECO:0000313" key="2">
    <source>
        <dbReference type="Proteomes" id="UP000821865"/>
    </source>
</evidence>
<protein>
    <submittedName>
        <fullName evidence="1">Uncharacterized protein</fullName>
    </submittedName>
</protein>
<evidence type="ECO:0000313" key="1">
    <source>
        <dbReference type="EMBL" id="KAH7954804.1"/>
    </source>
</evidence>
<dbReference type="EMBL" id="CM023473">
    <property type="protein sequence ID" value="KAH7954804.1"/>
    <property type="molecule type" value="Genomic_DNA"/>
</dbReference>
<name>A0ACB8D0A5_DERSI</name>
<reference evidence="1" key="1">
    <citation type="submission" date="2020-05" db="EMBL/GenBank/DDBJ databases">
        <title>Large-scale comparative analyses of tick genomes elucidate their genetic diversity and vector capacities.</title>
        <authorList>
            <person name="Jia N."/>
            <person name="Wang J."/>
            <person name="Shi W."/>
            <person name="Du L."/>
            <person name="Sun Y."/>
            <person name="Zhan W."/>
            <person name="Jiang J."/>
            <person name="Wang Q."/>
            <person name="Zhang B."/>
            <person name="Ji P."/>
            <person name="Sakyi L.B."/>
            <person name="Cui X."/>
            <person name="Yuan T."/>
            <person name="Jiang B."/>
            <person name="Yang W."/>
            <person name="Lam T.T.-Y."/>
            <person name="Chang Q."/>
            <person name="Ding S."/>
            <person name="Wang X."/>
            <person name="Zhu J."/>
            <person name="Ruan X."/>
            <person name="Zhao L."/>
            <person name="Wei J."/>
            <person name="Que T."/>
            <person name="Du C."/>
            <person name="Cheng J."/>
            <person name="Dai P."/>
            <person name="Han X."/>
            <person name="Huang E."/>
            <person name="Gao Y."/>
            <person name="Liu J."/>
            <person name="Shao H."/>
            <person name="Ye R."/>
            <person name="Li L."/>
            <person name="Wei W."/>
            <person name="Wang X."/>
            <person name="Wang C."/>
            <person name="Yang T."/>
            <person name="Huo Q."/>
            <person name="Li W."/>
            <person name="Guo W."/>
            <person name="Chen H."/>
            <person name="Zhou L."/>
            <person name="Ni X."/>
            <person name="Tian J."/>
            <person name="Zhou Y."/>
            <person name="Sheng Y."/>
            <person name="Liu T."/>
            <person name="Pan Y."/>
            <person name="Xia L."/>
            <person name="Li J."/>
            <person name="Zhao F."/>
            <person name="Cao W."/>
        </authorList>
    </citation>
    <scope>NUCLEOTIDE SEQUENCE</scope>
    <source>
        <strain evidence="1">Dsil-2018</strain>
    </source>
</reference>
<gene>
    <name evidence="1" type="ORF">HPB49_021926</name>
</gene>
<sequence length="433" mass="49783">MHEFYPRDYTDCESEVDDWIPVYTLSRHWKEELSLDKPENKAAKRARRTLRPARRSTGLHVINPDPKFGDNLDTRVVDIHTFLEVKLLYRPGGSRITFTKKGKQMLTLEFKDYNAKTEAGRYDQPEPDLALVVKYIASYDKPMEVEVDRKVFKPEELHTYAFHLRQRASNVKISVNDVDCASVRLGDPLTDSNFSTTEGVEVKAVHQPTKLAKPYKVKIEPFLDIGDRLVLFGTFKEEKKSNHKKLLSIGKTVVPWPDDIKYDKKTRLTVQRYKNQLVVYNHTTPILKSRKVDYEYVSGELEVDLAFPVDGIWIPEQSSALTACIIRAQRGTSQKRPIVAKGEHTYAKCDADLVQYAVDAIERKIAVANRKAEIYRKETERMRSEFQRTRLLLTQLNEMRASRNLPRIALGAVRGRGKQNTFPVAPKTVSTAE</sequence>
<dbReference type="Proteomes" id="UP000821865">
    <property type="component" value="Chromosome 4"/>
</dbReference>
<accession>A0ACB8D0A5</accession>
<proteinExistence type="predicted"/>
<keyword evidence="2" id="KW-1185">Reference proteome</keyword>